<dbReference type="Pfam" id="PF15607">
    <property type="entry name" value="Ntox44"/>
    <property type="match status" value="1"/>
</dbReference>
<accession>A0A558JDY0</accession>
<dbReference type="InterPro" id="IPR028946">
    <property type="entry name" value="Ntox44"/>
</dbReference>
<organism evidence="3 4">
    <name type="scientific">Vreelandella titanicae</name>
    <dbReference type="NCBI Taxonomy" id="664683"/>
    <lineage>
        <taxon>Bacteria</taxon>
        <taxon>Pseudomonadati</taxon>
        <taxon>Pseudomonadota</taxon>
        <taxon>Gammaproteobacteria</taxon>
        <taxon>Oceanospirillales</taxon>
        <taxon>Halomonadaceae</taxon>
        <taxon>Vreelandella</taxon>
    </lineage>
</organism>
<name>A0A558JDY0_9GAMM</name>
<evidence type="ECO:0000256" key="1">
    <source>
        <dbReference type="SAM" id="MobiDB-lite"/>
    </source>
</evidence>
<feature type="compositionally biased region" description="Basic and acidic residues" evidence="1">
    <location>
        <begin position="267"/>
        <end position="283"/>
    </location>
</feature>
<dbReference type="RefSeq" id="WP_144809471.1">
    <property type="nucleotide sequence ID" value="NZ_VNFE01000001.1"/>
</dbReference>
<dbReference type="EMBL" id="VNFE01000001">
    <property type="protein sequence ID" value="TVU91839.1"/>
    <property type="molecule type" value="Genomic_DNA"/>
</dbReference>
<reference evidence="3 4" key="1">
    <citation type="submission" date="2019-07" db="EMBL/GenBank/DDBJ databases">
        <title>Diversity of Bacteria from Kongsfjorden, Arctic.</title>
        <authorList>
            <person name="Yu Y."/>
        </authorList>
    </citation>
    <scope>NUCLEOTIDE SEQUENCE [LARGE SCALE GENOMIC DNA]</scope>
    <source>
        <strain evidence="3 4">SM1922</strain>
    </source>
</reference>
<comment type="caution">
    <text evidence="3">The sequence shown here is derived from an EMBL/GenBank/DDBJ whole genome shotgun (WGS) entry which is preliminary data.</text>
</comment>
<dbReference type="Proteomes" id="UP000317288">
    <property type="component" value="Unassembled WGS sequence"/>
</dbReference>
<evidence type="ECO:0000313" key="4">
    <source>
        <dbReference type="Proteomes" id="UP000317288"/>
    </source>
</evidence>
<feature type="domain" description="Bacterial toxin 44" evidence="2">
    <location>
        <begin position="108"/>
        <end position="228"/>
    </location>
</feature>
<dbReference type="AlphaFoldDB" id="A0A558JDY0"/>
<evidence type="ECO:0000259" key="2">
    <source>
        <dbReference type="Pfam" id="PF15607"/>
    </source>
</evidence>
<feature type="region of interest" description="Disordered" evidence="1">
    <location>
        <begin position="253"/>
        <end position="289"/>
    </location>
</feature>
<gene>
    <name evidence="3" type="ORF">FQP89_01500</name>
</gene>
<proteinExistence type="predicted"/>
<sequence>MAQWQRIAQTVTTPATLDDPFIVTVPCPHRDQALEVAAWIVEEIQTNVESEAAQRIKQQNAYNAQEAMERWQREGESLNSVQRLARGMARPKFIQIERLSHRAALASWALLVREGGVWDHKPDFHKGGKKGDEFDSRGVSAYPWHHKYQGYEYFYDIWSNIHYGYVGRYIGFSEQTLLDGAGLAQYLVDRMKSDVSPTDRSVVNGEGYRRFDDVTDHLSVSLGIALFERFTPQQLTGSLLMSEVAQVDYPEERGSKISHSCQGARKRKEEYEQSMQREAELQSRRKATN</sequence>
<evidence type="ECO:0000313" key="3">
    <source>
        <dbReference type="EMBL" id="TVU91839.1"/>
    </source>
</evidence>
<protein>
    <recommendedName>
        <fullName evidence="2">Bacterial toxin 44 domain-containing protein</fullName>
    </recommendedName>
</protein>